<protein>
    <submittedName>
        <fullName evidence="8">Permease of the drug/metabolite transporter (DMT) superfamily protein</fullName>
    </submittedName>
</protein>
<feature type="domain" description="EamA" evidence="7">
    <location>
        <begin position="17"/>
        <end position="158"/>
    </location>
</feature>
<comment type="subcellular location">
    <subcellularLocation>
        <location evidence="1">Membrane</location>
        <topology evidence="1">Multi-pass membrane protein</topology>
    </subcellularLocation>
</comment>
<evidence type="ECO:0000256" key="3">
    <source>
        <dbReference type="ARBA" id="ARBA00022692"/>
    </source>
</evidence>
<evidence type="ECO:0000256" key="2">
    <source>
        <dbReference type="ARBA" id="ARBA00007362"/>
    </source>
</evidence>
<feature type="transmembrane region" description="Helical" evidence="6">
    <location>
        <begin position="171"/>
        <end position="189"/>
    </location>
</feature>
<dbReference type="AlphaFoldDB" id="A0A2I2MK09"/>
<dbReference type="Pfam" id="PF00892">
    <property type="entry name" value="EamA"/>
    <property type="match status" value="2"/>
</dbReference>
<name>A0A2I2MK09_9BACT</name>
<feature type="transmembrane region" description="Helical" evidence="6">
    <location>
        <begin position="43"/>
        <end position="67"/>
    </location>
</feature>
<dbReference type="RefSeq" id="WP_161781774.1">
    <property type="nucleotide sequence ID" value="NZ_JPGK01000013.1"/>
</dbReference>
<feature type="domain" description="EamA" evidence="7">
    <location>
        <begin position="171"/>
        <end position="296"/>
    </location>
</feature>
<feature type="transmembrane region" description="Helical" evidence="6">
    <location>
        <begin position="226"/>
        <end position="245"/>
    </location>
</feature>
<proteinExistence type="inferred from homology"/>
<gene>
    <name evidence="8" type="ORF">LFTS_02521</name>
</gene>
<reference evidence="8" key="1">
    <citation type="submission" date="2017-12" db="EMBL/GenBank/DDBJ databases">
        <authorList>
            <consortium name="SysMetEx"/>
        </authorList>
    </citation>
    <scope>NUCLEOTIDE SEQUENCE</scope>
    <source>
        <strain evidence="8">Pb_238</strain>
    </source>
</reference>
<evidence type="ECO:0000256" key="6">
    <source>
        <dbReference type="SAM" id="Phobius"/>
    </source>
</evidence>
<keyword evidence="3 6" id="KW-0812">Transmembrane</keyword>
<comment type="similarity">
    <text evidence="2">Belongs to the EamA transporter family.</text>
</comment>
<dbReference type="PANTHER" id="PTHR32322:SF2">
    <property type="entry name" value="EAMA DOMAIN-CONTAINING PROTEIN"/>
    <property type="match status" value="1"/>
</dbReference>
<dbReference type="InterPro" id="IPR000620">
    <property type="entry name" value="EamA_dom"/>
</dbReference>
<feature type="transmembrane region" description="Helical" evidence="6">
    <location>
        <begin position="257"/>
        <end position="275"/>
    </location>
</feature>
<feature type="transmembrane region" description="Helical" evidence="6">
    <location>
        <begin position="117"/>
        <end position="135"/>
    </location>
</feature>
<keyword evidence="5 6" id="KW-0472">Membrane</keyword>
<organism evidence="8">
    <name type="scientific">Leptospirillum ferriphilum</name>
    <dbReference type="NCBI Taxonomy" id="178606"/>
    <lineage>
        <taxon>Bacteria</taxon>
        <taxon>Pseudomonadati</taxon>
        <taxon>Nitrospirota</taxon>
        <taxon>Nitrospiria</taxon>
        <taxon>Nitrospirales</taxon>
        <taxon>Nitrospiraceae</taxon>
        <taxon>Leptospirillum</taxon>
    </lineage>
</organism>
<evidence type="ECO:0000256" key="5">
    <source>
        <dbReference type="ARBA" id="ARBA00023136"/>
    </source>
</evidence>
<dbReference type="EMBL" id="LT966316">
    <property type="protein sequence ID" value="SOU93863.1"/>
    <property type="molecule type" value="Genomic_DNA"/>
</dbReference>
<evidence type="ECO:0000313" key="8">
    <source>
        <dbReference type="EMBL" id="SOU93863.1"/>
    </source>
</evidence>
<keyword evidence="4 6" id="KW-1133">Transmembrane helix</keyword>
<dbReference type="InterPro" id="IPR050638">
    <property type="entry name" value="AA-Vitamin_Transporters"/>
</dbReference>
<accession>A0A2I2MK09</accession>
<dbReference type="InterPro" id="IPR037185">
    <property type="entry name" value="EmrE-like"/>
</dbReference>
<dbReference type="GO" id="GO:0016020">
    <property type="term" value="C:membrane"/>
    <property type="evidence" value="ECO:0007669"/>
    <property type="project" value="UniProtKB-SubCell"/>
</dbReference>
<feature type="transmembrane region" description="Helical" evidence="6">
    <location>
        <begin position="196"/>
        <end position="214"/>
    </location>
</feature>
<evidence type="ECO:0000256" key="4">
    <source>
        <dbReference type="ARBA" id="ARBA00022989"/>
    </source>
</evidence>
<feature type="transmembrane region" description="Helical" evidence="6">
    <location>
        <begin position="88"/>
        <end position="105"/>
    </location>
</feature>
<sequence precursor="true">MNADRKRDRALMARIPVWSLFAAFLFGLSTPFTKPLTALVPPLWLASLFYGGSLFGILPGLIPRMGLLPESRKEFWLAGETTPKEKSALFASIVLGGVLAPLALIKGLTSYPASRGSLLMNAESLFTVLIATLLFGEKINRWMLAGVVLVSTGCGVLSFTETKNSYQGSEFFFLAAFLWALDTNILRFISRINPLVVTLWKGAGSTLLLLPFAIRSGPFSGSPETILESLLVGAIGYGFSLVVFLRSIRTIGVVRTGAWFGFSPFIGAALSLLFLGEPVSLTFVLSAGLLFLAVSILHKGENQREKPTLIPSENPSVDSFQ</sequence>
<dbReference type="PANTHER" id="PTHR32322">
    <property type="entry name" value="INNER MEMBRANE TRANSPORTER"/>
    <property type="match status" value="1"/>
</dbReference>
<evidence type="ECO:0000259" key="7">
    <source>
        <dbReference type="Pfam" id="PF00892"/>
    </source>
</evidence>
<evidence type="ECO:0000256" key="1">
    <source>
        <dbReference type="ARBA" id="ARBA00004141"/>
    </source>
</evidence>
<feature type="transmembrane region" description="Helical" evidence="6">
    <location>
        <begin position="142"/>
        <end position="159"/>
    </location>
</feature>
<dbReference type="Gene3D" id="1.10.3730.20">
    <property type="match status" value="1"/>
</dbReference>
<dbReference type="SUPFAM" id="SSF103481">
    <property type="entry name" value="Multidrug resistance efflux transporter EmrE"/>
    <property type="match status" value="2"/>
</dbReference>
<feature type="transmembrane region" description="Helical" evidence="6">
    <location>
        <begin position="281"/>
        <end position="298"/>
    </location>
</feature>